<dbReference type="OrthoDB" id="2011676at2759"/>
<keyword evidence="3" id="KW-0808">Transferase</keyword>
<dbReference type="GO" id="GO:0008168">
    <property type="term" value="F:methyltransferase activity"/>
    <property type="evidence" value="ECO:0007669"/>
    <property type="project" value="UniProtKB-KW"/>
</dbReference>
<feature type="domain" description="Methyltransferase" evidence="2">
    <location>
        <begin position="66"/>
        <end position="309"/>
    </location>
</feature>
<sequence>MVVNHVKRIRTARRSRRVGIFACTIATLPLFFFALGTTDLRETAQVYTGKSANEPMTATACSQAVDDAFPRIWNRKKNTHAQYVRGRNAKNSKINFTNVAAKKAYDYFEPEWTCEDEVRLGLDVVSSGDGPKFVCGSDVLASTKECIVYSIGSNYDFSFEYAVNKIAPQCEIHTFDGTLNLTKRALPEGLKEKNIYFHNWNVVSDCRSEELAKLNSPSRCVFDSLQKLNHHESTTITWLKIDCEGCEFTVIPKFAESSVKIDQIMIEVHGTNALRIESLFSSLHNAGMMIFHKERNHWGCDGYMCVEYTLITEEYAQKVLQTFLNTKDRWIFDLHKLSTSKGPKSQGAQDQYFEHIFAKIGTTNRYFVEFGFNQPSYTSGGSGANTWNLYDSGWRGLLLDGTRENAEINLHAHYLFEKNIGSILDTYNVPKELDLLSCDMDSHDIFVLRGILNAGYRPRVFTTEYNSNYPLEYAITLIDPTILGVDVSTYDFTFKGCSWGASASAFRLIAEKFGYTLIGRVSFLDLVWLRNDLIEDNWDVPPFEWFFRDAPLGKLHHFKQTSNEIFDYLVDFNVLEKTGSVQEAKEAAGAKLGNSGLACFNGL</sequence>
<dbReference type="InterPro" id="IPR025714">
    <property type="entry name" value="Methyltranfer_dom"/>
</dbReference>
<dbReference type="InterPro" id="IPR026913">
    <property type="entry name" value="METTL24"/>
</dbReference>
<gene>
    <name evidence="3" type="ORF">OT_ostta19g00350</name>
</gene>
<feature type="transmembrane region" description="Helical" evidence="1">
    <location>
        <begin position="18"/>
        <end position="36"/>
    </location>
</feature>
<evidence type="ECO:0000259" key="2">
    <source>
        <dbReference type="Pfam" id="PF13383"/>
    </source>
</evidence>
<keyword evidence="4" id="KW-1185">Reference proteome</keyword>
<keyword evidence="1" id="KW-1133">Transmembrane helix</keyword>
<dbReference type="GeneID" id="9838437"/>
<accession>Q00S85</accession>
<dbReference type="PANTHER" id="PTHR32026">
    <property type="entry name" value="METHYLTRANSFERASE-LIKE PROTEIN 24"/>
    <property type="match status" value="1"/>
</dbReference>
<protein>
    <submittedName>
        <fullName evidence="3">Methyltransferase domain</fullName>
    </submittedName>
</protein>
<dbReference type="GO" id="GO:0032259">
    <property type="term" value="P:methylation"/>
    <property type="evidence" value="ECO:0007669"/>
    <property type="project" value="UniProtKB-KW"/>
</dbReference>
<keyword evidence="1" id="KW-0812">Transmembrane</keyword>
<dbReference type="RefSeq" id="XP_003084312.1">
    <property type="nucleotide sequence ID" value="XM_003084264.1"/>
</dbReference>
<evidence type="ECO:0000313" key="3">
    <source>
        <dbReference type="EMBL" id="CAL58377.1"/>
    </source>
</evidence>
<reference evidence="4" key="1">
    <citation type="journal article" date="2006" name="Proc. Natl. Acad. Sci. U.S.A.">
        <title>Genome analysis of the smallest free-living eukaryote Ostreococcus tauri unveils many unique features.</title>
        <authorList>
            <person name="Derelle E."/>
            <person name="Ferraz C."/>
            <person name="Rombauts S."/>
            <person name="Rouze P."/>
            <person name="Worden A.Z."/>
            <person name="Robbens S."/>
            <person name="Partensky F."/>
            <person name="Degroeve S."/>
            <person name="Echeynie S."/>
            <person name="Cooke R."/>
            <person name="Saeys Y."/>
            <person name="Wuyts J."/>
            <person name="Jabbari K."/>
            <person name="Bowler C."/>
            <person name="Panaud O."/>
            <person name="Piegu B."/>
            <person name="Ball S.G."/>
            <person name="Ral J.-P."/>
            <person name="Bouget F.-Y."/>
            <person name="Piganeau G."/>
            <person name="De Baets B."/>
            <person name="Picard A."/>
            <person name="Delseny M."/>
            <person name="Demaille J."/>
            <person name="Van de Peer Y."/>
            <person name="Moreau H."/>
        </authorList>
    </citation>
    <scope>NUCLEOTIDE SEQUENCE [LARGE SCALE GENOMIC DNA]</scope>
    <source>
        <strain evidence="4">OTTH 0595 / CCAP 157/2 / RCC745</strain>
    </source>
</reference>
<dbReference type="KEGG" id="ota:OT_ostta19g00350"/>
<name>Q00S85_OSTTA</name>
<dbReference type="Proteomes" id="UP000009170">
    <property type="component" value="Unassembled WGS sequence"/>
</dbReference>
<evidence type="ECO:0000256" key="1">
    <source>
        <dbReference type="SAM" id="Phobius"/>
    </source>
</evidence>
<dbReference type="InParanoid" id="Q00S85"/>
<dbReference type="Pfam" id="PF13383">
    <property type="entry name" value="Methyltransf_22"/>
    <property type="match status" value="1"/>
</dbReference>
<dbReference type="STRING" id="70448.Q00S85"/>
<comment type="caution">
    <text evidence="3">The sequence shown here is derived from an EMBL/GenBank/DDBJ whole genome shotgun (WGS) entry which is preliminary data.</text>
</comment>
<dbReference type="AlphaFoldDB" id="Q00S85"/>
<keyword evidence="3" id="KW-0489">Methyltransferase</keyword>
<dbReference type="EMBL" id="CAID01000019">
    <property type="protein sequence ID" value="CAL58377.1"/>
    <property type="molecule type" value="Genomic_DNA"/>
</dbReference>
<keyword evidence="1" id="KW-0472">Membrane</keyword>
<evidence type="ECO:0000313" key="4">
    <source>
        <dbReference type="Proteomes" id="UP000009170"/>
    </source>
</evidence>
<organism evidence="3 4">
    <name type="scientific">Ostreococcus tauri</name>
    <name type="common">Marine green alga</name>
    <dbReference type="NCBI Taxonomy" id="70448"/>
    <lineage>
        <taxon>Eukaryota</taxon>
        <taxon>Viridiplantae</taxon>
        <taxon>Chlorophyta</taxon>
        <taxon>Mamiellophyceae</taxon>
        <taxon>Mamiellales</taxon>
        <taxon>Bathycoccaceae</taxon>
        <taxon>Ostreococcus</taxon>
    </lineage>
</organism>
<proteinExistence type="predicted"/>
<reference evidence="3 4" key="2">
    <citation type="journal article" date="2014" name="BMC Genomics">
        <title>An improved genome of the model marine alga Ostreococcus tauri unfolds by assessing Illumina de novo assemblies.</title>
        <authorList>
            <person name="Blanc-Mathieu R."/>
            <person name="Verhelst B."/>
            <person name="Derelle E."/>
            <person name="Rombauts S."/>
            <person name="Bouget F.Y."/>
            <person name="Carre I."/>
            <person name="Chateau A."/>
            <person name="Eyre-Walker A."/>
            <person name="Grimsley N."/>
            <person name="Moreau H."/>
            <person name="Piegu B."/>
            <person name="Rivals E."/>
            <person name="Schackwitz W."/>
            <person name="Van de Peer Y."/>
            <person name="Piganeau G."/>
        </authorList>
    </citation>
    <scope>NUCLEOTIDE SEQUENCE [LARGE SCALE GENOMIC DNA]</scope>
    <source>
        <strain evidence="4">OTTH 0595 / CCAP 157/2 / RCC745</strain>
    </source>
</reference>